<evidence type="ECO:0000313" key="2">
    <source>
        <dbReference type="Proteomes" id="UP000821853"/>
    </source>
</evidence>
<organism evidence="1 2">
    <name type="scientific">Haemaphysalis longicornis</name>
    <name type="common">Bush tick</name>
    <dbReference type="NCBI Taxonomy" id="44386"/>
    <lineage>
        <taxon>Eukaryota</taxon>
        <taxon>Metazoa</taxon>
        <taxon>Ecdysozoa</taxon>
        <taxon>Arthropoda</taxon>
        <taxon>Chelicerata</taxon>
        <taxon>Arachnida</taxon>
        <taxon>Acari</taxon>
        <taxon>Parasitiformes</taxon>
        <taxon>Ixodida</taxon>
        <taxon>Ixodoidea</taxon>
        <taxon>Ixodidae</taxon>
        <taxon>Haemaphysalinae</taxon>
        <taxon>Haemaphysalis</taxon>
    </lineage>
</organism>
<name>A0A9J6H956_HAELO</name>
<sequence>MPRVPLKRREDRIEMSKRGYTQRNIALVTGRPQNTVNRNTQAYRDEGRVNDALHAPQAT</sequence>
<comment type="caution">
    <text evidence="1">The sequence shown here is derived from an EMBL/GenBank/DDBJ whole genome shotgun (WGS) entry which is preliminary data.</text>
</comment>
<accession>A0A9J6H956</accession>
<evidence type="ECO:0000313" key="1">
    <source>
        <dbReference type="EMBL" id="KAH9383626.1"/>
    </source>
</evidence>
<dbReference type="VEuPathDB" id="VectorBase:HLOH_052184"/>
<dbReference type="Proteomes" id="UP000821853">
    <property type="component" value="Unassembled WGS sequence"/>
</dbReference>
<dbReference type="OrthoDB" id="4843387at2759"/>
<gene>
    <name evidence="1" type="ORF">HPB48_025319</name>
</gene>
<reference evidence="1 2" key="1">
    <citation type="journal article" date="2020" name="Cell">
        <title>Large-Scale Comparative Analyses of Tick Genomes Elucidate Their Genetic Diversity and Vector Capacities.</title>
        <authorList>
            <consortium name="Tick Genome and Microbiome Consortium (TIGMIC)"/>
            <person name="Jia N."/>
            <person name="Wang J."/>
            <person name="Shi W."/>
            <person name="Du L."/>
            <person name="Sun Y."/>
            <person name="Zhan W."/>
            <person name="Jiang J.F."/>
            <person name="Wang Q."/>
            <person name="Zhang B."/>
            <person name="Ji P."/>
            <person name="Bell-Sakyi L."/>
            <person name="Cui X.M."/>
            <person name="Yuan T.T."/>
            <person name="Jiang B.G."/>
            <person name="Yang W.F."/>
            <person name="Lam T.T."/>
            <person name="Chang Q.C."/>
            <person name="Ding S.J."/>
            <person name="Wang X.J."/>
            <person name="Zhu J.G."/>
            <person name="Ruan X.D."/>
            <person name="Zhao L."/>
            <person name="Wei J.T."/>
            <person name="Ye R.Z."/>
            <person name="Que T.C."/>
            <person name="Du C.H."/>
            <person name="Zhou Y.H."/>
            <person name="Cheng J.X."/>
            <person name="Dai P.F."/>
            <person name="Guo W.B."/>
            <person name="Han X.H."/>
            <person name="Huang E.J."/>
            <person name="Li L.F."/>
            <person name="Wei W."/>
            <person name="Gao Y.C."/>
            <person name="Liu J.Z."/>
            <person name="Shao H.Z."/>
            <person name="Wang X."/>
            <person name="Wang C.C."/>
            <person name="Yang T.C."/>
            <person name="Huo Q.B."/>
            <person name="Li W."/>
            <person name="Chen H.Y."/>
            <person name="Chen S.E."/>
            <person name="Zhou L.G."/>
            <person name="Ni X.B."/>
            <person name="Tian J.H."/>
            <person name="Sheng Y."/>
            <person name="Liu T."/>
            <person name="Pan Y.S."/>
            <person name="Xia L.Y."/>
            <person name="Li J."/>
            <person name="Zhao F."/>
            <person name="Cao W.C."/>
        </authorList>
    </citation>
    <scope>NUCLEOTIDE SEQUENCE [LARGE SCALE GENOMIC DNA]</scope>
    <source>
        <strain evidence="1">HaeL-2018</strain>
    </source>
</reference>
<proteinExistence type="predicted"/>
<protein>
    <submittedName>
        <fullName evidence="1">Uncharacterized protein</fullName>
    </submittedName>
</protein>
<dbReference type="EMBL" id="JABSTR010001215">
    <property type="protein sequence ID" value="KAH9383626.1"/>
    <property type="molecule type" value="Genomic_DNA"/>
</dbReference>
<dbReference type="AlphaFoldDB" id="A0A9J6H956"/>
<keyword evidence="2" id="KW-1185">Reference proteome</keyword>